<dbReference type="GO" id="GO:0005975">
    <property type="term" value="P:carbohydrate metabolic process"/>
    <property type="evidence" value="ECO:0007669"/>
    <property type="project" value="InterPro"/>
</dbReference>
<dbReference type="SUPFAM" id="SSF88713">
    <property type="entry name" value="Glycoside hydrolase/deacetylase"/>
    <property type="match status" value="1"/>
</dbReference>
<reference evidence="4 5" key="1">
    <citation type="journal article" date="2018" name="Aquat. Microb. Ecol.">
        <title>Gammaproteobacterial methanotrophs dominate.</title>
        <authorList>
            <person name="Rissanen A.J."/>
            <person name="Saarenheimo J."/>
            <person name="Tiirola M."/>
            <person name="Peura S."/>
            <person name="Aalto S.L."/>
            <person name="Karvinen A."/>
            <person name="Nykanen H."/>
        </authorList>
    </citation>
    <scope>NUCLEOTIDE SEQUENCE [LARGE SCALE GENOMIC DNA]</scope>
    <source>
        <strain evidence="4">AMbin10</strain>
    </source>
</reference>
<dbReference type="AlphaFoldDB" id="A0A2W4TRY6"/>
<gene>
    <name evidence="4" type="ORF">DM484_02330</name>
</gene>
<dbReference type="Proteomes" id="UP000249396">
    <property type="component" value="Unassembled WGS sequence"/>
</dbReference>
<keyword evidence="2" id="KW-0119">Carbohydrate metabolism</keyword>
<accession>A0A2W4TRY6</accession>
<dbReference type="InterPro" id="IPR011330">
    <property type="entry name" value="Glyco_hydro/deAcase_b/a-brl"/>
</dbReference>
<dbReference type="PANTHER" id="PTHR36306">
    <property type="entry name" value="ALPHA-AMYLASE-RELATED-RELATED"/>
    <property type="match status" value="1"/>
</dbReference>
<evidence type="ECO:0000313" key="4">
    <source>
        <dbReference type="EMBL" id="PZN84817.1"/>
    </source>
</evidence>
<dbReference type="InterPro" id="IPR052046">
    <property type="entry name" value="GH57_Enzymes"/>
</dbReference>
<dbReference type="GO" id="GO:0003824">
    <property type="term" value="F:catalytic activity"/>
    <property type="evidence" value="ECO:0007669"/>
    <property type="project" value="InterPro"/>
</dbReference>
<comment type="caution">
    <text evidence="4">The sequence shown here is derived from an EMBL/GenBank/DDBJ whole genome shotgun (WGS) entry which is preliminary data.</text>
</comment>
<sequence>MKLRRARHSGMDAGIQRPGMANLKRRQAFCNDGVKITGSSLFPRQPSYCSQRRLLMKFVNFLFHIYQPPVQEFDMLAKIVRESYEPLTRKIREASGLKFTLNINYSLVELLHDPFPQILENIRAAHDEGILELTETGAYHPIFPLIPYEEVERQIRLNHEGNQRLLTAEFNPQGVFSPELAFTGNLASQLKSLGYQWTIADDGNLDYYGIEVPFDTVYCQDELGVLLRSNHWSNRFANNDNNWVHGQEFVEELLASMKQWMGDQDGYLIIALDGETFGHHQHKYSEVFLSEMFAAFDQHKDEIRTAHLAEIFHHFKQVTQFIPPGSWSTDRADIDNRDYFSWWKSHKNPIHTLQWQFCDLVLDNVRRLNDKNLNGDMDKALYSCQFWWANYWKFDKPENSQEIYKGAFNLMRILQKAWVMTGNDDDIGKGEKLFRELVTAIENKRHLLENR</sequence>
<evidence type="ECO:0000313" key="5">
    <source>
        <dbReference type="Proteomes" id="UP000249396"/>
    </source>
</evidence>
<evidence type="ECO:0000256" key="2">
    <source>
        <dbReference type="ARBA" id="ARBA00023277"/>
    </source>
</evidence>
<proteinExistence type="inferred from homology"/>
<name>A0A2W4TRY6_9GAMM</name>
<evidence type="ECO:0000256" key="1">
    <source>
        <dbReference type="ARBA" id="ARBA00006821"/>
    </source>
</evidence>
<dbReference type="InterPro" id="IPR004300">
    <property type="entry name" value="Glyco_hydro_57_N"/>
</dbReference>
<dbReference type="Pfam" id="PF03065">
    <property type="entry name" value="Glyco_hydro_57"/>
    <property type="match status" value="1"/>
</dbReference>
<organism evidence="4 5">
    <name type="scientific">Candidatus Methylumidiphilus alinenensis</name>
    <dbReference type="NCBI Taxonomy" id="2202197"/>
    <lineage>
        <taxon>Bacteria</taxon>
        <taxon>Pseudomonadati</taxon>
        <taxon>Pseudomonadota</taxon>
        <taxon>Gammaproteobacteria</taxon>
        <taxon>Methylococcales</taxon>
        <taxon>Candidatus Methylumidiphilus</taxon>
    </lineage>
</organism>
<dbReference type="EMBL" id="QJPH01000143">
    <property type="protein sequence ID" value="PZN84817.1"/>
    <property type="molecule type" value="Genomic_DNA"/>
</dbReference>
<comment type="similarity">
    <text evidence="1">Belongs to the glycosyl hydrolase 57 family.</text>
</comment>
<dbReference type="PANTHER" id="PTHR36306:SF1">
    <property type="entry name" value="ALPHA-AMYLASE-RELATED"/>
    <property type="match status" value="1"/>
</dbReference>
<protein>
    <recommendedName>
        <fullName evidence="3">Glycoside hydrolase family 57 N-terminal domain-containing protein</fullName>
    </recommendedName>
</protein>
<evidence type="ECO:0000259" key="3">
    <source>
        <dbReference type="Pfam" id="PF03065"/>
    </source>
</evidence>
<dbReference type="Gene3D" id="3.20.110.20">
    <property type="match status" value="1"/>
</dbReference>
<feature type="domain" description="Glycoside hydrolase family 57 N-terminal" evidence="3">
    <location>
        <begin position="72"/>
        <end position="317"/>
    </location>
</feature>